<evidence type="ECO:0000313" key="1">
    <source>
        <dbReference type="EMBL" id="GGH75863.1"/>
    </source>
</evidence>
<sequence length="134" mass="15684">MTLALLLVLFLVVLFLIMVGSAWFVNVIARHYIGNKHRDLEAILNSGQIPKQWTEAFDKKIKALENKGGRDNDISRVRVQAEKKYARQLDHLMKYTKTTRLVEDEKTRNLLLTRLKTLRQQNFEEKIEGKMNES</sequence>
<dbReference type="AlphaFoldDB" id="A0A8J3EKU1"/>
<evidence type="ECO:0000313" key="2">
    <source>
        <dbReference type="Proteomes" id="UP000656813"/>
    </source>
</evidence>
<accession>A0A8J3EKU1</accession>
<comment type="caution">
    <text evidence="1">The sequence shown here is derived from an EMBL/GenBank/DDBJ whole genome shotgun (WGS) entry which is preliminary data.</text>
</comment>
<reference evidence="1" key="2">
    <citation type="submission" date="2020-09" db="EMBL/GenBank/DDBJ databases">
        <authorList>
            <person name="Sun Q."/>
            <person name="Zhou Y."/>
        </authorList>
    </citation>
    <scope>NUCLEOTIDE SEQUENCE</scope>
    <source>
        <strain evidence="1">CGMCC 1.12777</strain>
    </source>
</reference>
<organism evidence="1 2">
    <name type="scientific">Pullulanibacillus pueri</name>
    <dbReference type="NCBI Taxonomy" id="1437324"/>
    <lineage>
        <taxon>Bacteria</taxon>
        <taxon>Bacillati</taxon>
        <taxon>Bacillota</taxon>
        <taxon>Bacilli</taxon>
        <taxon>Bacillales</taxon>
        <taxon>Sporolactobacillaceae</taxon>
        <taxon>Pullulanibacillus</taxon>
    </lineage>
</organism>
<reference evidence="1" key="1">
    <citation type="journal article" date="2014" name="Int. J. Syst. Evol. Microbiol.">
        <title>Complete genome sequence of Corynebacterium casei LMG S-19264T (=DSM 44701T), isolated from a smear-ripened cheese.</title>
        <authorList>
            <consortium name="US DOE Joint Genome Institute (JGI-PGF)"/>
            <person name="Walter F."/>
            <person name="Albersmeier A."/>
            <person name="Kalinowski J."/>
            <person name="Ruckert C."/>
        </authorList>
    </citation>
    <scope>NUCLEOTIDE SEQUENCE</scope>
    <source>
        <strain evidence="1">CGMCC 1.12777</strain>
    </source>
</reference>
<dbReference type="Proteomes" id="UP000656813">
    <property type="component" value="Unassembled WGS sequence"/>
</dbReference>
<proteinExistence type="predicted"/>
<dbReference type="RefSeq" id="WP_188495845.1">
    <property type="nucleotide sequence ID" value="NZ_BMFV01000002.1"/>
</dbReference>
<protein>
    <submittedName>
        <fullName evidence="1">Uncharacterized protein</fullName>
    </submittedName>
</protein>
<gene>
    <name evidence="1" type="ORF">GCM10007096_05530</name>
</gene>
<dbReference type="EMBL" id="BMFV01000002">
    <property type="protein sequence ID" value="GGH75863.1"/>
    <property type="molecule type" value="Genomic_DNA"/>
</dbReference>
<name>A0A8J3EKU1_9BACL</name>
<keyword evidence="2" id="KW-1185">Reference proteome</keyword>